<name>A0ACC3ZD36_COLTU</name>
<accession>A0ACC3ZD36</accession>
<dbReference type="Proteomes" id="UP000805649">
    <property type="component" value="Unassembled WGS sequence"/>
</dbReference>
<keyword evidence="2" id="KW-1185">Reference proteome</keyword>
<gene>
    <name evidence="1" type="ORF">CTRU02_204784</name>
</gene>
<comment type="caution">
    <text evidence="1">The sequence shown here is derived from an EMBL/GenBank/DDBJ whole genome shotgun (WGS) entry which is preliminary data.</text>
</comment>
<sequence>MKMEPQETFSANGVTIRNHRPGDMGFITSRHGAIYAKEYGYGYHFEAMVGRITADFLENFEPAAERCWIAEKDGQFLGCIMLVKDRKSPGRAKLRCFLVEESARGLGLGTQLVGLCLDFAREVGYERIALRTDSHLGGARRLYTKAGFKMVLVEEHQDWGERRSGEDWELKL</sequence>
<organism evidence="1 2">
    <name type="scientific">Colletotrichum truncatum</name>
    <name type="common">Anthracnose fungus</name>
    <name type="synonym">Colletotrichum capsici</name>
    <dbReference type="NCBI Taxonomy" id="5467"/>
    <lineage>
        <taxon>Eukaryota</taxon>
        <taxon>Fungi</taxon>
        <taxon>Dikarya</taxon>
        <taxon>Ascomycota</taxon>
        <taxon>Pezizomycotina</taxon>
        <taxon>Sordariomycetes</taxon>
        <taxon>Hypocreomycetidae</taxon>
        <taxon>Glomerellales</taxon>
        <taxon>Glomerellaceae</taxon>
        <taxon>Colletotrichum</taxon>
        <taxon>Colletotrichum truncatum species complex</taxon>
    </lineage>
</organism>
<proteinExistence type="predicted"/>
<protein>
    <submittedName>
        <fullName evidence="1">HTH-type DNA-binding domain-containing acetyltransferase YbfA</fullName>
    </submittedName>
</protein>
<dbReference type="EMBL" id="VUJX02000002">
    <property type="protein sequence ID" value="KAL0942021.1"/>
    <property type="molecule type" value="Genomic_DNA"/>
</dbReference>
<evidence type="ECO:0000313" key="2">
    <source>
        <dbReference type="Proteomes" id="UP000805649"/>
    </source>
</evidence>
<evidence type="ECO:0000313" key="1">
    <source>
        <dbReference type="EMBL" id="KAL0942021.1"/>
    </source>
</evidence>
<keyword evidence="1" id="KW-0238">DNA-binding</keyword>
<reference evidence="1 2" key="1">
    <citation type="journal article" date="2020" name="Phytopathology">
        <title>Genome Sequence Resources of Colletotrichum truncatum, C. plurivorum, C. musicola, and C. sojae: Four Species Pathogenic to Soybean (Glycine max).</title>
        <authorList>
            <person name="Rogerio F."/>
            <person name="Boufleur T.R."/>
            <person name="Ciampi-Guillardi M."/>
            <person name="Sukno S.A."/>
            <person name="Thon M.R."/>
            <person name="Massola Junior N.S."/>
            <person name="Baroncelli R."/>
        </authorList>
    </citation>
    <scope>NUCLEOTIDE SEQUENCE [LARGE SCALE GENOMIC DNA]</scope>
    <source>
        <strain evidence="1 2">CMES1059</strain>
    </source>
</reference>